<dbReference type="AlphaFoldDB" id="A0A1H8CWS1"/>
<evidence type="ECO:0000256" key="4">
    <source>
        <dbReference type="ARBA" id="ARBA00022842"/>
    </source>
</evidence>
<organism evidence="13 14">
    <name type="scientific">Lihuaxuella thermophila</name>
    <dbReference type="NCBI Taxonomy" id="1173111"/>
    <lineage>
        <taxon>Bacteria</taxon>
        <taxon>Bacillati</taxon>
        <taxon>Bacillota</taxon>
        <taxon>Bacilli</taxon>
        <taxon>Bacillales</taxon>
        <taxon>Thermoactinomycetaceae</taxon>
        <taxon>Lihuaxuella</taxon>
    </lineage>
</organism>
<evidence type="ECO:0000256" key="7">
    <source>
        <dbReference type="ARBA" id="ARBA00047851"/>
    </source>
</evidence>
<dbReference type="InterPro" id="IPR022998">
    <property type="entry name" value="ThiamineP_synth_TenI"/>
</dbReference>
<dbReference type="GO" id="GO:0009229">
    <property type="term" value="P:thiamine diphosphate biosynthetic process"/>
    <property type="evidence" value="ECO:0007669"/>
    <property type="project" value="UniProtKB-UniRule"/>
</dbReference>
<evidence type="ECO:0000256" key="9">
    <source>
        <dbReference type="HAMAP-Rule" id="MF_00097"/>
    </source>
</evidence>
<keyword evidence="5 9" id="KW-0784">Thiamine biosynthesis</keyword>
<evidence type="ECO:0000256" key="10">
    <source>
        <dbReference type="RuleBase" id="RU003826"/>
    </source>
</evidence>
<feature type="binding site" evidence="9">
    <location>
        <position position="141"/>
    </location>
    <ligand>
        <name>4-amino-2-methyl-5-(diphosphooxymethyl)pyrimidine</name>
        <dbReference type="ChEBI" id="CHEBI:57841"/>
    </ligand>
</feature>
<comment type="similarity">
    <text evidence="9 10">Belongs to the thiamine-phosphate synthase family.</text>
</comment>
<reference evidence="13 14" key="1">
    <citation type="submission" date="2016-10" db="EMBL/GenBank/DDBJ databases">
        <authorList>
            <person name="de Groot N.N."/>
        </authorList>
    </citation>
    <scope>NUCLEOTIDE SEQUENCE [LARGE SCALE GENOMIC DNA]</scope>
    <source>
        <strain evidence="13 14">DSM 46701</strain>
    </source>
</reference>
<dbReference type="SUPFAM" id="SSF51391">
    <property type="entry name" value="Thiamin phosphate synthase"/>
    <property type="match status" value="1"/>
</dbReference>
<comment type="catalytic activity">
    <reaction evidence="8 9 10">
        <text>2-[(2R,5Z)-2-carboxy-4-methylthiazol-5(2H)-ylidene]ethyl phosphate + 4-amino-2-methyl-5-(diphosphooxymethyl)pyrimidine + 2 H(+) = thiamine phosphate + CO2 + diphosphate</text>
        <dbReference type="Rhea" id="RHEA:47844"/>
        <dbReference type="ChEBI" id="CHEBI:15378"/>
        <dbReference type="ChEBI" id="CHEBI:16526"/>
        <dbReference type="ChEBI" id="CHEBI:33019"/>
        <dbReference type="ChEBI" id="CHEBI:37575"/>
        <dbReference type="ChEBI" id="CHEBI:57841"/>
        <dbReference type="ChEBI" id="CHEBI:62899"/>
        <dbReference type="EC" id="2.5.1.3"/>
    </reaction>
</comment>
<dbReference type="GO" id="GO:0000287">
    <property type="term" value="F:magnesium ion binding"/>
    <property type="evidence" value="ECO:0007669"/>
    <property type="project" value="UniProtKB-UniRule"/>
</dbReference>
<dbReference type="Pfam" id="PF02581">
    <property type="entry name" value="TMP-TENI"/>
    <property type="match status" value="1"/>
</dbReference>
<evidence type="ECO:0000313" key="13">
    <source>
        <dbReference type="EMBL" id="SEM98627.1"/>
    </source>
</evidence>
<dbReference type="Gene3D" id="3.20.20.70">
    <property type="entry name" value="Aldolase class I"/>
    <property type="match status" value="1"/>
</dbReference>
<dbReference type="HAMAP" id="MF_00097">
    <property type="entry name" value="TMP_synthase"/>
    <property type="match status" value="1"/>
</dbReference>
<dbReference type="RefSeq" id="WP_089966266.1">
    <property type="nucleotide sequence ID" value="NZ_FOCQ01000004.1"/>
</dbReference>
<keyword evidence="4 9" id="KW-0460">Magnesium</keyword>
<accession>A0A1H8CWS1</accession>
<dbReference type="InterPro" id="IPR036206">
    <property type="entry name" value="ThiamineP_synth_sf"/>
</dbReference>
<name>A0A1H8CWS1_9BACL</name>
<comment type="catalytic activity">
    <reaction evidence="7 9 10">
        <text>2-(2-carboxy-4-methylthiazol-5-yl)ethyl phosphate + 4-amino-2-methyl-5-(diphosphooxymethyl)pyrimidine + 2 H(+) = thiamine phosphate + CO2 + diphosphate</text>
        <dbReference type="Rhea" id="RHEA:47848"/>
        <dbReference type="ChEBI" id="CHEBI:15378"/>
        <dbReference type="ChEBI" id="CHEBI:16526"/>
        <dbReference type="ChEBI" id="CHEBI:33019"/>
        <dbReference type="ChEBI" id="CHEBI:37575"/>
        <dbReference type="ChEBI" id="CHEBI:57841"/>
        <dbReference type="ChEBI" id="CHEBI:62890"/>
        <dbReference type="EC" id="2.5.1.3"/>
    </reaction>
</comment>
<dbReference type="Proteomes" id="UP000199695">
    <property type="component" value="Unassembled WGS sequence"/>
</dbReference>
<feature type="domain" description="Thiamine phosphate synthase/TenI" evidence="12">
    <location>
        <begin position="9"/>
        <end position="194"/>
    </location>
</feature>
<dbReference type="EC" id="2.5.1.3" evidence="9"/>
<keyword evidence="3 9" id="KW-0479">Metal-binding</keyword>
<feature type="binding site" evidence="9">
    <location>
        <begin position="138"/>
        <end position="140"/>
    </location>
    <ligand>
        <name>2-[(2R,5Z)-2-carboxy-4-methylthiazol-5(2H)-ylidene]ethyl phosphate</name>
        <dbReference type="ChEBI" id="CHEBI:62899"/>
    </ligand>
</feature>
<dbReference type="GO" id="GO:0009228">
    <property type="term" value="P:thiamine biosynthetic process"/>
    <property type="evidence" value="ECO:0007669"/>
    <property type="project" value="UniProtKB-KW"/>
</dbReference>
<dbReference type="UniPathway" id="UPA00060">
    <property type="reaction ID" value="UER00141"/>
</dbReference>
<keyword evidence="14" id="KW-1185">Reference proteome</keyword>
<comment type="pathway">
    <text evidence="1 9 11">Cofactor biosynthesis; thiamine diphosphate biosynthesis; thiamine phosphate from 4-amino-2-methyl-5-diphosphomethylpyrimidine and 4-methyl-5-(2-phosphoethyl)-thiazole: step 1/1.</text>
</comment>
<dbReference type="NCBIfam" id="TIGR00693">
    <property type="entry name" value="thiE"/>
    <property type="match status" value="1"/>
</dbReference>
<dbReference type="GO" id="GO:0005737">
    <property type="term" value="C:cytoplasm"/>
    <property type="evidence" value="ECO:0007669"/>
    <property type="project" value="TreeGrafter"/>
</dbReference>
<evidence type="ECO:0000256" key="3">
    <source>
        <dbReference type="ARBA" id="ARBA00022723"/>
    </source>
</evidence>
<sequence length="217" mass="23347">MRFKDSLRLYFVMGSQDCPGENPVEVLKQAIQGGITCFQFREKNSRLNGRETVELGKELQKICREHNIPFIVNDRVDLALILDATGVHIGQEDLPADEVRRLIGPDRILGVSAETLEEARRAFADGADYIGVGPMFSTSSKPDAGEPVGPAAVRHIRQQMGHRYPIVGIGGITPDRAPEVVGAGADGVAVISAISKASSPLGAAKQFLQLMGNSTKL</sequence>
<feature type="binding site" evidence="9">
    <location>
        <begin position="39"/>
        <end position="43"/>
    </location>
    <ligand>
        <name>4-amino-2-methyl-5-(diphosphooxymethyl)pyrimidine</name>
        <dbReference type="ChEBI" id="CHEBI:57841"/>
    </ligand>
</feature>
<dbReference type="PANTHER" id="PTHR20857:SF15">
    <property type="entry name" value="THIAMINE-PHOSPHATE SYNTHASE"/>
    <property type="match status" value="1"/>
</dbReference>
<evidence type="ECO:0000256" key="2">
    <source>
        <dbReference type="ARBA" id="ARBA00022679"/>
    </source>
</evidence>
<comment type="cofactor">
    <cofactor evidence="9">
        <name>Mg(2+)</name>
        <dbReference type="ChEBI" id="CHEBI:18420"/>
    </cofactor>
    <text evidence="9">Binds 1 Mg(2+) ion per subunit.</text>
</comment>
<comment type="function">
    <text evidence="9">Condenses 4-methyl-5-(beta-hydroxyethyl)thiazole monophosphate (THZ-P) and 2-methyl-4-amino-5-hydroxymethyl pyrimidine pyrophosphate (HMP-PP) to form thiamine monophosphate (TMP).</text>
</comment>
<evidence type="ECO:0000256" key="5">
    <source>
        <dbReference type="ARBA" id="ARBA00022977"/>
    </source>
</evidence>
<dbReference type="GO" id="GO:0004789">
    <property type="term" value="F:thiamine-phosphate diphosphorylase activity"/>
    <property type="evidence" value="ECO:0007669"/>
    <property type="project" value="UniProtKB-UniRule"/>
</dbReference>
<keyword evidence="2 9" id="KW-0808">Transferase</keyword>
<feature type="binding site" evidence="9">
    <location>
        <position position="171"/>
    </location>
    <ligand>
        <name>2-[(2R,5Z)-2-carboxy-4-methylthiazol-5(2H)-ylidene]ethyl phosphate</name>
        <dbReference type="ChEBI" id="CHEBI:62899"/>
    </ligand>
</feature>
<dbReference type="EMBL" id="FOCQ01000004">
    <property type="protein sequence ID" value="SEM98627.1"/>
    <property type="molecule type" value="Genomic_DNA"/>
</dbReference>
<feature type="binding site" evidence="9">
    <location>
        <position position="73"/>
    </location>
    <ligand>
        <name>4-amino-2-methyl-5-(diphosphooxymethyl)pyrimidine</name>
        <dbReference type="ChEBI" id="CHEBI:57841"/>
    </ligand>
</feature>
<feature type="binding site" evidence="9">
    <location>
        <begin position="191"/>
        <end position="192"/>
    </location>
    <ligand>
        <name>2-[(2R,5Z)-2-carboxy-4-methylthiazol-5(2H)-ylidene]ethyl phosphate</name>
        <dbReference type="ChEBI" id="CHEBI:62899"/>
    </ligand>
</feature>
<feature type="binding site" evidence="9">
    <location>
        <position position="93"/>
    </location>
    <ligand>
        <name>Mg(2+)</name>
        <dbReference type="ChEBI" id="CHEBI:18420"/>
    </ligand>
</feature>
<evidence type="ECO:0000259" key="12">
    <source>
        <dbReference type="Pfam" id="PF02581"/>
    </source>
</evidence>
<evidence type="ECO:0000256" key="6">
    <source>
        <dbReference type="ARBA" id="ARBA00047334"/>
    </source>
</evidence>
<dbReference type="STRING" id="1173111.SAMN05444955_104121"/>
<evidence type="ECO:0000256" key="11">
    <source>
        <dbReference type="RuleBase" id="RU004253"/>
    </source>
</evidence>
<protein>
    <recommendedName>
        <fullName evidence="9">Thiamine-phosphate synthase</fullName>
        <shortName evidence="9">TP synthase</shortName>
        <shortName evidence="9">TPS</shortName>
        <ecNumber evidence="9">2.5.1.3</ecNumber>
    </recommendedName>
    <alternativeName>
        <fullName evidence="9">Thiamine-phosphate pyrophosphorylase</fullName>
        <shortName evidence="9">TMP pyrophosphorylase</shortName>
        <shortName evidence="9">TMP-PPase</shortName>
    </alternativeName>
</protein>
<dbReference type="OrthoDB" id="9812206at2"/>
<dbReference type="CDD" id="cd00564">
    <property type="entry name" value="TMP_TenI"/>
    <property type="match status" value="1"/>
</dbReference>
<evidence type="ECO:0000256" key="8">
    <source>
        <dbReference type="ARBA" id="ARBA00047883"/>
    </source>
</evidence>
<dbReference type="FunFam" id="3.20.20.70:FF:000096">
    <property type="entry name" value="Thiamine-phosphate synthase"/>
    <property type="match status" value="1"/>
</dbReference>
<dbReference type="InterPro" id="IPR013785">
    <property type="entry name" value="Aldolase_TIM"/>
</dbReference>
<feature type="binding site" evidence="9">
    <location>
        <position position="74"/>
    </location>
    <ligand>
        <name>Mg(2+)</name>
        <dbReference type="ChEBI" id="CHEBI:18420"/>
    </ligand>
</feature>
<gene>
    <name evidence="9" type="primary">thiE</name>
    <name evidence="13" type="ORF">SAMN05444955_104121</name>
</gene>
<comment type="catalytic activity">
    <reaction evidence="6 9 10">
        <text>4-methyl-5-(2-phosphooxyethyl)-thiazole + 4-amino-2-methyl-5-(diphosphooxymethyl)pyrimidine + H(+) = thiamine phosphate + diphosphate</text>
        <dbReference type="Rhea" id="RHEA:22328"/>
        <dbReference type="ChEBI" id="CHEBI:15378"/>
        <dbReference type="ChEBI" id="CHEBI:33019"/>
        <dbReference type="ChEBI" id="CHEBI:37575"/>
        <dbReference type="ChEBI" id="CHEBI:57841"/>
        <dbReference type="ChEBI" id="CHEBI:58296"/>
        <dbReference type="EC" id="2.5.1.3"/>
    </reaction>
</comment>
<feature type="binding site" evidence="9">
    <location>
        <position position="112"/>
    </location>
    <ligand>
        <name>4-amino-2-methyl-5-(diphosphooxymethyl)pyrimidine</name>
        <dbReference type="ChEBI" id="CHEBI:57841"/>
    </ligand>
</feature>
<dbReference type="PANTHER" id="PTHR20857">
    <property type="entry name" value="THIAMINE-PHOSPHATE PYROPHOSPHORYLASE"/>
    <property type="match status" value="1"/>
</dbReference>
<evidence type="ECO:0000256" key="1">
    <source>
        <dbReference type="ARBA" id="ARBA00005165"/>
    </source>
</evidence>
<evidence type="ECO:0000313" key="14">
    <source>
        <dbReference type="Proteomes" id="UP000199695"/>
    </source>
</evidence>
<dbReference type="InterPro" id="IPR034291">
    <property type="entry name" value="TMP_synthase"/>
</dbReference>
<proteinExistence type="inferred from homology"/>